<keyword evidence="4" id="KW-1185">Reference proteome</keyword>
<dbReference type="AlphaFoldDB" id="A0A8I1KK53"/>
<evidence type="ECO:0000256" key="2">
    <source>
        <dbReference type="SAM" id="Phobius"/>
    </source>
</evidence>
<keyword evidence="2" id="KW-0472">Membrane</keyword>
<feature type="transmembrane region" description="Helical" evidence="2">
    <location>
        <begin position="12"/>
        <end position="34"/>
    </location>
</feature>
<feature type="transmembrane region" description="Helical" evidence="2">
    <location>
        <begin position="187"/>
        <end position="206"/>
    </location>
</feature>
<dbReference type="EMBL" id="JAEMUK010000079">
    <property type="protein sequence ID" value="MBJ7544587.1"/>
    <property type="molecule type" value="Genomic_DNA"/>
</dbReference>
<name>A0A8I1KK53_9HYPH</name>
<dbReference type="PANTHER" id="PTHR30060:SF0">
    <property type="entry name" value="COILED-COIL PROTEIN (DUF2040)-RELATED"/>
    <property type="match status" value="1"/>
</dbReference>
<feature type="transmembrane region" description="Helical" evidence="2">
    <location>
        <begin position="46"/>
        <end position="71"/>
    </location>
</feature>
<organism evidence="3 4">
    <name type="scientific">Rhodomicrobium udaipurense</name>
    <dbReference type="NCBI Taxonomy" id="1202716"/>
    <lineage>
        <taxon>Bacteria</taxon>
        <taxon>Pseudomonadati</taxon>
        <taxon>Pseudomonadota</taxon>
        <taxon>Alphaproteobacteria</taxon>
        <taxon>Hyphomicrobiales</taxon>
        <taxon>Hyphomicrobiaceae</taxon>
        <taxon>Rhodomicrobium</taxon>
    </lineage>
</organism>
<protein>
    <submittedName>
        <fullName evidence="3">TerC family protein</fullName>
    </submittedName>
</protein>
<dbReference type="InterPro" id="IPR005496">
    <property type="entry name" value="Integral_membrane_TerC"/>
</dbReference>
<feature type="transmembrane region" description="Helical" evidence="2">
    <location>
        <begin position="155"/>
        <end position="175"/>
    </location>
</feature>
<evidence type="ECO:0000313" key="4">
    <source>
        <dbReference type="Proteomes" id="UP000623250"/>
    </source>
</evidence>
<sequence>MELLLDPSVWAALVTLTALEIVLGIDNIVVLSILTQRLPPEQARQARAIGLTLALVLRIAMLFAISWIIHLTYPVFSVIGREFSWRDLIMIGGGLFLLVKATQEIHASVEGDGHASNSAAKASYGAVIAQIALMDAVFSLDSIIMAVGLAQHIEVMVAAVCIAIAVMFLAANPVAEFIKRHPTTKMLGLAFLFLIGVALIADGFEVHIPRGYIYFAMGFAAVIEAFNIWAKARRERAAPQAARTESKPATRPVSVAAPSAGGGASDAGRPPRRGKSPQKQRRR</sequence>
<comment type="caution">
    <text evidence="3">The sequence shown here is derived from an EMBL/GenBank/DDBJ whole genome shotgun (WGS) entry which is preliminary data.</text>
</comment>
<dbReference type="PANTHER" id="PTHR30060">
    <property type="entry name" value="INNER MEMBRANE PROTEIN"/>
    <property type="match status" value="1"/>
</dbReference>
<feature type="region of interest" description="Disordered" evidence="1">
    <location>
        <begin position="237"/>
        <end position="283"/>
    </location>
</feature>
<dbReference type="Pfam" id="PF03741">
    <property type="entry name" value="TerC"/>
    <property type="match status" value="1"/>
</dbReference>
<keyword evidence="2" id="KW-1133">Transmembrane helix</keyword>
<keyword evidence="2" id="KW-0812">Transmembrane</keyword>
<feature type="transmembrane region" description="Helical" evidence="2">
    <location>
        <begin position="212"/>
        <end position="230"/>
    </location>
</feature>
<dbReference type="Proteomes" id="UP000623250">
    <property type="component" value="Unassembled WGS sequence"/>
</dbReference>
<evidence type="ECO:0000256" key="1">
    <source>
        <dbReference type="SAM" id="MobiDB-lite"/>
    </source>
</evidence>
<gene>
    <name evidence="3" type="ORF">JDN41_13610</name>
</gene>
<accession>A0A8I1KK53</accession>
<proteinExistence type="predicted"/>
<reference evidence="3 4" key="1">
    <citation type="submission" date="2020-12" db="EMBL/GenBank/DDBJ databases">
        <title>Revised draft genomes of Rhodomicrobium vannielii ATCC 17100 and Rhodomicrobium udaipurense JA643.</title>
        <authorList>
            <person name="Conners E.M."/>
            <person name="Davenport E.J."/>
            <person name="Bose A."/>
        </authorList>
    </citation>
    <scope>NUCLEOTIDE SEQUENCE [LARGE SCALE GENOMIC DNA]</scope>
    <source>
        <strain evidence="3 4">JA643</strain>
    </source>
</reference>
<dbReference type="GO" id="GO:0005886">
    <property type="term" value="C:plasma membrane"/>
    <property type="evidence" value="ECO:0007669"/>
    <property type="project" value="TreeGrafter"/>
</dbReference>
<dbReference type="RefSeq" id="WP_037238336.1">
    <property type="nucleotide sequence ID" value="NZ_JAEMUK010000079.1"/>
</dbReference>
<evidence type="ECO:0000313" key="3">
    <source>
        <dbReference type="EMBL" id="MBJ7544587.1"/>
    </source>
</evidence>
<feature type="compositionally biased region" description="Basic residues" evidence="1">
    <location>
        <begin position="270"/>
        <end position="283"/>
    </location>
</feature>